<sequence length="272" mass="29479">MTHEVTHDQNGRPRIDTGVPHSARVYDYWLGGSSNFAADRAMGQAVEQAIPGIKTMALENRRFLGRAVRYMAEAGIRQFLDIGTGIPADGDTGSVTAIVAPDARVVCVDNDPIVQEHARTTLTGPDAERTLYLEADLRKPAELLRSPQLAGALDLDRPVGLLLVAILMLVADDEDPWTVVRTLLDAMPSGSLVAISHPTADFDPAAMGHVVQAAQQGHMTLVPRDRAACTRFFEGWEMAEPGLVPVMSWRPDGEPPADPHSAYYWAGVARKP</sequence>
<keyword evidence="1" id="KW-0489">Methyltransferase</keyword>
<reference evidence="1 2" key="1">
    <citation type="submission" date="2021-08" db="EMBL/GenBank/DDBJ databases">
        <title>WGS of actinomycetes from Thailand.</title>
        <authorList>
            <person name="Thawai C."/>
        </authorList>
    </citation>
    <scope>NUCLEOTIDE SEQUENCE [LARGE SCALE GENOMIC DNA]</scope>
    <source>
        <strain evidence="1 2">PLK6-54</strain>
    </source>
</reference>
<evidence type="ECO:0000313" key="2">
    <source>
        <dbReference type="Proteomes" id="UP000778578"/>
    </source>
</evidence>
<dbReference type="InterPro" id="IPR029063">
    <property type="entry name" value="SAM-dependent_MTases_sf"/>
</dbReference>
<dbReference type="Gene3D" id="3.40.50.150">
    <property type="entry name" value="Vaccinia Virus protein VP39"/>
    <property type="match status" value="1"/>
</dbReference>
<protein>
    <submittedName>
        <fullName evidence="1">SAM-dependent methyltransferase</fullName>
    </submittedName>
</protein>
<dbReference type="CDD" id="cd02440">
    <property type="entry name" value="AdoMet_MTases"/>
    <property type="match status" value="1"/>
</dbReference>
<dbReference type="GO" id="GO:0008168">
    <property type="term" value="F:methyltransferase activity"/>
    <property type="evidence" value="ECO:0007669"/>
    <property type="project" value="UniProtKB-KW"/>
</dbReference>
<proteinExistence type="predicted"/>
<evidence type="ECO:0000313" key="1">
    <source>
        <dbReference type="EMBL" id="MBY8881809.1"/>
    </source>
</evidence>
<dbReference type="EMBL" id="JAINZZ010000056">
    <property type="protein sequence ID" value="MBY8881809.1"/>
    <property type="molecule type" value="Genomic_DNA"/>
</dbReference>
<keyword evidence="2" id="KW-1185">Reference proteome</keyword>
<dbReference type="Proteomes" id="UP000778578">
    <property type="component" value="Unassembled WGS sequence"/>
</dbReference>
<comment type="caution">
    <text evidence="1">The sequence shown here is derived from an EMBL/GenBank/DDBJ whole genome shotgun (WGS) entry which is preliminary data.</text>
</comment>
<organism evidence="1 2">
    <name type="scientific">Actinacidiphila acidipaludis</name>
    <dbReference type="NCBI Taxonomy" id="2873382"/>
    <lineage>
        <taxon>Bacteria</taxon>
        <taxon>Bacillati</taxon>
        <taxon>Actinomycetota</taxon>
        <taxon>Actinomycetes</taxon>
        <taxon>Kitasatosporales</taxon>
        <taxon>Streptomycetaceae</taxon>
        <taxon>Actinacidiphila</taxon>
    </lineage>
</organism>
<dbReference type="InterPro" id="IPR006764">
    <property type="entry name" value="SAM_dep_MeTrfase_SAV2177_type"/>
</dbReference>
<dbReference type="RefSeq" id="WP_222967889.1">
    <property type="nucleotide sequence ID" value="NZ_JAINZZ010000056.1"/>
</dbReference>
<accession>A0ABS7QGL2</accession>
<dbReference type="SUPFAM" id="SSF53335">
    <property type="entry name" value="S-adenosyl-L-methionine-dependent methyltransferases"/>
    <property type="match status" value="1"/>
</dbReference>
<dbReference type="Pfam" id="PF04672">
    <property type="entry name" value="Methyltransf_19"/>
    <property type="match status" value="1"/>
</dbReference>
<dbReference type="GO" id="GO:0032259">
    <property type="term" value="P:methylation"/>
    <property type="evidence" value="ECO:0007669"/>
    <property type="project" value="UniProtKB-KW"/>
</dbReference>
<keyword evidence="1" id="KW-0808">Transferase</keyword>
<gene>
    <name evidence="1" type="ORF">K7862_29865</name>
</gene>
<name>A0ABS7QGL2_9ACTN</name>
<dbReference type="PIRSF" id="PIRSF017393">
    <property type="entry name" value="MTase_SAV2177"/>
    <property type="match status" value="1"/>
</dbReference>